<dbReference type="InterPro" id="IPR052336">
    <property type="entry name" value="MlaD_Phospholipid_Transporter"/>
</dbReference>
<dbReference type="Proteomes" id="UP001597478">
    <property type="component" value="Unassembled WGS sequence"/>
</dbReference>
<protein>
    <submittedName>
        <fullName evidence="3">MCE family protein</fullName>
    </submittedName>
</protein>
<name>A0ABW5WFI6_9PSEU</name>
<dbReference type="PANTHER" id="PTHR33371:SF4">
    <property type="entry name" value="INTERMEMBRANE PHOSPHOLIPID TRANSPORT SYSTEM BINDING PROTEIN MLAD"/>
    <property type="match status" value="1"/>
</dbReference>
<sequence length="365" mass="38343">MTRTLSRTVTVLLVVALAAATAWYVLLRPDPRLRIAADFPAADGIFAGSRVALLGVPVGHVEEVRPQGSTVRVTMSLPGESRVPRDAHAYIMSPAVVSDRFVELSPAHTSGPSLEDGAVIPVERTHAPVKWDELTTSLDELLTALGPQGADAGGGIGGLLSTAADSLGGNGPAFREALSDLTQATDVVASASGDIGAVLDNVDRLLELLADHRSTLDILTTTVSQVSADITEQQTAITQSIDQLSHALGTFSRLLTDHGDELTGDVSQLTDLTTTVVARQRELAETLDTLPLALDNFGRAVTHDDRLRIRLNLSTNLSQFGTTRQLCEQLPIPLCAGAGLVNPIDFPPRIPDVLGLGTLLGGGGR</sequence>
<gene>
    <name evidence="3" type="ORF">ACFS2C_17265</name>
</gene>
<dbReference type="EMBL" id="JBHUOF010000021">
    <property type="protein sequence ID" value="MFD2801145.1"/>
    <property type="molecule type" value="Genomic_DNA"/>
</dbReference>
<evidence type="ECO:0000313" key="4">
    <source>
        <dbReference type="Proteomes" id="UP001597478"/>
    </source>
</evidence>
<feature type="domain" description="Mce/MlaD" evidence="1">
    <location>
        <begin position="34"/>
        <end position="106"/>
    </location>
</feature>
<proteinExistence type="predicted"/>
<dbReference type="PANTHER" id="PTHR33371">
    <property type="entry name" value="INTERMEMBRANE PHOSPHOLIPID TRANSPORT SYSTEM BINDING PROTEIN MLAD-RELATED"/>
    <property type="match status" value="1"/>
</dbReference>
<dbReference type="NCBIfam" id="TIGR00996">
    <property type="entry name" value="Mtu_fam_mce"/>
    <property type="match status" value="1"/>
</dbReference>
<evidence type="ECO:0000313" key="3">
    <source>
        <dbReference type="EMBL" id="MFD2801145.1"/>
    </source>
</evidence>
<comment type="caution">
    <text evidence="3">The sequence shown here is derived from an EMBL/GenBank/DDBJ whole genome shotgun (WGS) entry which is preliminary data.</text>
</comment>
<dbReference type="Pfam" id="PF02470">
    <property type="entry name" value="MlaD"/>
    <property type="match status" value="1"/>
</dbReference>
<evidence type="ECO:0000259" key="1">
    <source>
        <dbReference type="Pfam" id="PF02470"/>
    </source>
</evidence>
<dbReference type="InterPro" id="IPR005693">
    <property type="entry name" value="Mce"/>
</dbReference>
<organism evidence="3 4">
    <name type="scientific">Prauserella oleivorans</name>
    <dbReference type="NCBI Taxonomy" id="1478153"/>
    <lineage>
        <taxon>Bacteria</taxon>
        <taxon>Bacillati</taxon>
        <taxon>Actinomycetota</taxon>
        <taxon>Actinomycetes</taxon>
        <taxon>Pseudonocardiales</taxon>
        <taxon>Pseudonocardiaceae</taxon>
        <taxon>Prauserella</taxon>
    </lineage>
</organism>
<feature type="domain" description="Mammalian cell entry C-terminal" evidence="2">
    <location>
        <begin position="112"/>
        <end position="289"/>
    </location>
</feature>
<evidence type="ECO:0000259" key="2">
    <source>
        <dbReference type="Pfam" id="PF11887"/>
    </source>
</evidence>
<dbReference type="InterPro" id="IPR003399">
    <property type="entry name" value="Mce/MlaD"/>
</dbReference>
<dbReference type="InterPro" id="IPR024516">
    <property type="entry name" value="Mce_C"/>
</dbReference>
<accession>A0ABW5WFI6</accession>
<keyword evidence="4" id="KW-1185">Reference proteome</keyword>
<reference evidence="4" key="1">
    <citation type="journal article" date="2019" name="Int. J. Syst. Evol. Microbiol.">
        <title>The Global Catalogue of Microorganisms (GCM) 10K type strain sequencing project: providing services to taxonomists for standard genome sequencing and annotation.</title>
        <authorList>
            <consortium name="The Broad Institute Genomics Platform"/>
            <consortium name="The Broad Institute Genome Sequencing Center for Infectious Disease"/>
            <person name="Wu L."/>
            <person name="Ma J."/>
        </authorList>
    </citation>
    <scope>NUCLEOTIDE SEQUENCE [LARGE SCALE GENOMIC DNA]</scope>
    <source>
        <strain evidence="4">IBRC-M 10906</strain>
    </source>
</reference>
<dbReference type="Pfam" id="PF11887">
    <property type="entry name" value="Mce4_CUP1"/>
    <property type="match status" value="1"/>
</dbReference>
<dbReference type="RefSeq" id="WP_377391287.1">
    <property type="nucleotide sequence ID" value="NZ_JBHSAN010000024.1"/>
</dbReference>